<keyword evidence="4" id="KW-0479">Metal-binding</keyword>
<dbReference type="PROSITE" id="PS51918">
    <property type="entry name" value="RADICAL_SAM"/>
    <property type="match status" value="1"/>
</dbReference>
<protein>
    <submittedName>
        <fullName evidence="8">Fe-S oxidoreductase</fullName>
    </submittedName>
</protein>
<evidence type="ECO:0000313" key="8">
    <source>
        <dbReference type="EMBL" id="AFL67667.1"/>
    </source>
</evidence>
<organism evidence="8 9">
    <name type="scientific">Sulfurospirillum barnesii (strain ATCC 700032 / DSM 10660 / SES-3)</name>
    <dbReference type="NCBI Taxonomy" id="760154"/>
    <lineage>
        <taxon>Bacteria</taxon>
        <taxon>Pseudomonadati</taxon>
        <taxon>Campylobacterota</taxon>
        <taxon>Epsilonproteobacteria</taxon>
        <taxon>Campylobacterales</taxon>
        <taxon>Sulfurospirillaceae</taxon>
        <taxon>Sulfurospirillum</taxon>
    </lineage>
</organism>
<dbReference type="Gene3D" id="3.20.20.70">
    <property type="entry name" value="Aldolase class I"/>
    <property type="match status" value="1"/>
</dbReference>
<keyword evidence="2" id="KW-0004">4Fe-4S</keyword>
<evidence type="ECO:0000256" key="5">
    <source>
        <dbReference type="ARBA" id="ARBA00023004"/>
    </source>
</evidence>
<dbReference type="KEGG" id="sba:Sulba_0341"/>
<reference evidence="8 9" key="1">
    <citation type="submission" date="2012-06" db="EMBL/GenBank/DDBJ databases">
        <title>Complete sequence of Sulfurospirillum barnesii SES-3.</title>
        <authorList>
            <consortium name="US DOE Joint Genome Institute"/>
            <person name="Lucas S."/>
            <person name="Han J."/>
            <person name="Lapidus A."/>
            <person name="Cheng J.-F."/>
            <person name="Goodwin L."/>
            <person name="Pitluck S."/>
            <person name="Peters L."/>
            <person name="Ovchinnikova G."/>
            <person name="Lu M."/>
            <person name="Detter J.C."/>
            <person name="Han C."/>
            <person name="Tapia R."/>
            <person name="Land M."/>
            <person name="Hauser L."/>
            <person name="Kyrpides N."/>
            <person name="Ivanova N."/>
            <person name="Pagani I."/>
            <person name="Stolz J."/>
            <person name="Arkin A."/>
            <person name="Dehal P."/>
            <person name="Oremland R."/>
            <person name="Saltikov C."/>
            <person name="Basu P."/>
            <person name="Hollibaugh J."/>
            <person name="Newman D."/>
            <person name="Stolyar S."/>
            <person name="Hazen T."/>
            <person name="Woyke T."/>
        </authorList>
    </citation>
    <scope>NUCLEOTIDE SEQUENCE [LARGE SCALE GENOMIC DNA]</scope>
    <source>
        <strain evidence="9">ATCC 700032 / DSM 10660 / SES-3</strain>
    </source>
</reference>
<keyword evidence="9" id="KW-1185">Reference proteome</keyword>
<dbReference type="eggNOG" id="COG0731">
    <property type="taxonomic scope" value="Bacteria"/>
</dbReference>
<dbReference type="PANTHER" id="PTHR43787">
    <property type="entry name" value="FEMO COFACTOR BIOSYNTHESIS PROTEIN NIFB-RELATED"/>
    <property type="match status" value="1"/>
</dbReference>
<dbReference type="GO" id="GO:0003824">
    <property type="term" value="F:catalytic activity"/>
    <property type="evidence" value="ECO:0007669"/>
    <property type="project" value="InterPro"/>
</dbReference>
<evidence type="ECO:0000259" key="7">
    <source>
        <dbReference type="PROSITE" id="PS51918"/>
    </source>
</evidence>
<keyword evidence="5" id="KW-0408">Iron</keyword>
<comment type="cofactor">
    <cofactor evidence="1">
        <name>[4Fe-4S] cluster</name>
        <dbReference type="ChEBI" id="CHEBI:49883"/>
    </cofactor>
</comment>
<sequence length="303" mass="34610">MSSLIFGPITSRRFGQSLGIDLSPDTKQCNFDCLYCELKGAKTVIKSQKAPLVEEIVDALKEALQKHEHIDVITLTANGEPTLYPYLDTLVDEIIKIKKEHKLLILSNGATIHNPHIQKTLSKFDIVKLSLDCVSSHCFKRLDRPHKSICIEDIIEGMKEFRAHFEGDLVIEILVVAGLNDTEEEFKALHKILCEIQPNRIDVGTIDRPPAYDVQGVSIERLVELANLLENLDVCIAYKKNYIPQKRHFTHVEILDLLKRRPQSFEDIQLCFDEESLIFLKDLVDKKVLHVKNIAGVNFYKVR</sequence>
<evidence type="ECO:0000256" key="4">
    <source>
        <dbReference type="ARBA" id="ARBA00022723"/>
    </source>
</evidence>
<evidence type="ECO:0000256" key="1">
    <source>
        <dbReference type="ARBA" id="ARBA00001966"/>
    </source>
</evidence>
<dbReference type="AlphaFoldDB" id="I3XUP3"/>
<dbReference type="SFLD" id="SFLDG01067">
    <property type="entry name" value="SPASM/twitch_domain_containing"/>
    <property type="match status" value="1"/>
</dbReference>
<dbReference type="SMART" id="SM00729">
    <property type="entry name" value="Elp3"/>
    <property type="match status" value="1"/>
</dbReference>
<dbReference type="PATRIC" id="fig|760154.4.peg.341"/>
<dbReference type="Proteomes" id="UP000006176">
    <property type="component" value="Chromosome"/>
</dbReference>
<name>I3XUP3_SULBS</name>
<dbReference type="SFLD" id="SFLDG01083">
    <property type="entry name" value="Uncharacterised_Radical_SAM_Su"/>
    <property type="match status" value="1"/>
</dbReference>
<dbReference type="STRING" id="760154.Sulba_0341"/>
<dbReference type="InterPro" id="IPR040084">
    <property type="entry name" value="GTPase_Obg"/>
</dbReference>
<dbReference type="InterPro" id="IPR006638">
    <property type="entry name" value="Elp3/MiaA/NifB-like_rSAM"/>
</dbReference>
<evidence type="ECO:0000313" key="9">
    <source>
        <dbReference type="Proteomes" id="UP000006176"/>
    </source>
</evidence>
<gene>
    <name evidence="8" type="ordered locus">Sulba_0341</name>
</gene>
<accession>I3XUP3</accession>
<dbReference type="RefSeq" id="WP_014768548.1">
    <property type="nucleotide sequence ID" value="NC_018002.1"/>
</dbReference>
<dbReference type="CDD" id="cd01335">
    <property type="entry name" value="Radical_SAM"/>
    <property type="match status" value="1"/>
</dbReference>
<dbReference type="InterPro" id="IPR007197">
    <property type="entry name" value="rSAM"/>
</dbReference>
<proteinExistence type="predicted"/>
<dbReference type="HOGENOM" id="CLU_058377_0_1_7"/>
<dbReference type="GO" id="GO:0051539">
    <property type="term" value="F:4 iron, 4 sulfur cluster binding"/>
    <property type="evidence" value="ECO:0007669"/>
    <property type="project" value="UniProtKB-KW"/>
</dbReference>
<dbReference type="SUPFAM" id="SSF102114">
    <property type="entry name" value="Radical SAM enzymes"/>
    <property type="match status" value="1"/>
</dbReference>
<dbReference type="PANTHER" id="PTHR43787:SF11">
    <property type="entry name" value="UPF0026 PROTEIN SLR1464"/>
    <property type="match status" value="1"/>
</dbReference>
<dbReference type="InterPro" id="IPR058240">
    <property type="entry name" value="rSAM_sf"/>
</dbReference>
<dbReference type="OrthoDB" id="9800840at2"/>
<evidence type="ECO:0000256" key="2">
    <source>
        <dbReference type="ARBA" id="ARBA00022485"/>
    </source>
</evidence>
<dbReference type="SFLD" id="SFLDS00029">
    <property type="entry name" value="Radical_SAM"/>
    <property type="match status" value="1"/>
</dbReference>
<dbReference type="EMBL" id="CP003333">
    <property type="protein sequence ID" value="AFL67667.1"/>
    <property type="molecule type" value="Genomic_DNA"/>
</dbReference>
<dbReference type="GO" id="GO:0046872">
    <property type="term" value="F:metal ion binding"/>
    <property type="evidence" value="ECO:0007669"/>
    <property type="project" value="UniProtKB-KW"/>
</dbReference>
<dbReference type="InterPro" id="IPR013785">
    <property type="entry name" value="Aldolase_TIM"/>
</dbReference>
<evidence type="ECO:0000256" key="3">
    <source>
        <dbReference type="ARBA" id="ARBA00022691"/>
    </source>
</evidence>
<evidence type="ECO:0000256" key="6">
    <source>
        <dbReference type="ARBA" id="ARBA00023014"/>
    </source>
</evidence>
<feature type="domain" description="Radical SAM core" evidence="7">
    <location>
        <begin position="12"/>
        <end position="239"/>
    </location>
</feature>
<keyword evidence="6" id="KW-0411">Iron-sulfur</keyword>
<keyword evidence="3" id="KW-0949">S-adenosyl-L-methionine</keyword>
<dbReference type="Pfam" id="PF04055">
    <property type="entry name" value="Radical_SAM"/>
    <property type="match status" value="1"/>
</dbReference>